<dbReference type="EMBL" id="JADCLJ010000019">
    <property type="protein sequence ID" value="MBE4908416.1"/>
    <property type="molecule type" value="Genomic_DNA"/>
</dbReference>
<dbReference type="InterPro" id="IPR011004">
    <property type="entry name" value="Trimer_LpxA-like_sf"/>
</dbReference>
<feature type="domain" description="Glucose-1-phosphate adenylyltransferase/Bifunctional protein GlmU-like C-terminal hexapeptide" evidence="4">
    <location>
        <begin position="246"/>
        <end position="314"/>
    </location>
</feature>
<feature type="domain" description="Nucleotidyl transferase" evidence="3">
    <location>
        <begin position="20"/>
        <end position="143"/>
    </location>
</feature>
<proteinExistence type="inferred from homology"/>
<organism evidence="5 6">
    <name type="scientific">Litchfieldia luteola</name>
    <dbReference type="NCBI Taxonomy" id="682179"/>
    <lineage>
        <taxon>Bacteria</taxon>
        <taxon>Bacillati</taxon>
        <taxon>Bacillota</taxon>
        <taxon>Bacilli</taxon>
        <taxon>Bacillales</taxon>
        <taxon>Bacillaceae</taxon>
        <taxon>Litchfieldia</taxon>
    </lineage>
</organism>
<dbReference type="InterPro" id="IPR005835">
    <property type="entry name" value="NTP_transferase_dom"/>
</dbReference>
<dbReference type="InterPro" id="IPR011831">
    <property type="entry name" value="ADP-Glc_PPase"/>
</dbReference>
<evidence type="ECO:0000256" key="2">
    <source>
        <dbReference type="ARBA" id="ARBA00023056"/>
    </source>
</evidence>
<dbReference type="Pfam" id="PF24894">
    <property type="entry name" value="Hexapep_GlmU"/>
    <property type="match status" value="1"/>
</dbReference>
<evidence type="ECO:0000259" key="3">
    <source>
        <dbReference type="Pfam" id="PF00483"/>
    </source>
</evidence>
<accession>A0ABR9QJ22</accession>
<evidence type="ECO:0000259" key="4">
    <source>
        <dbReference type="Pfam" id="PF24894"/>
    </source>
</evidence>
<dbReference type="CDD" id="cd02508">
    <property type="entry name" value="ADP_Glucose_PP"/>
    <property type="match status" value="1"/>
</dbReference>
<keyword evidence="6" id="KW-1185">Reference proteome</keyword>
<dbReference type="InterPro" id="IPR029044">
    <property type="entry name" value="Nucleotide-diphossugar_trans"/>
</dbReference>
<dbReference type="InterPro" id="IPR056818">
    <property type="entry name" value="GlmU/GlgC-like_hexapep"/>
</dbReference>
<sequence length="338" mass="38733">MIKNLLGVIDATTYREATSDLTINRSMAAIPFAGRYRLVDFVLSNMVNSGIESVAIFPRYQYRSLMDHIGSGKQWDLNRKRDGLFFFPSSNFEEEGSFKQFRNHMDYFYRSTQKYTLITNSYTVCNVDYKKILKRHIEEECDITEVRHLGKSLEMYILETSLLIDLITAQDATGYYSIQDVVQDHKHTFKICDYEYRGYVKVIDSIGSYYKHSMELLDPTVWKQLFLQYSPIYTKVKDEPPTKYTKDAVVKNSMIANGCVIEGHVENSIISRGVKVGKGTFIKNSIIMQKSVIGTNCVLDAVVFDKDVKVENNVSLQGSKFSPYVVRKGTLQGALMKS</sequence>
<dbReference type="Pfam" id="PF00483">
    <property type="entry name" value="NTP_transferase"/>
    <property type="match status" value="1"/>
</dbReference>
<gene>
    <name evidence="5" type="ORF">IMZ08_10135</name>
</gene>
<evidence type="ECO:0000313" key="5">
    <source>
        <dbReference type="EMBL" id="MBE4908416.1"/>
    </source>
</evidence>
<keyword evidence="5" id="KW-0808">Transferase</keyword>
<dbReference type="CDD" id="cd04651">
    <property type="entry name" value="LbH_G1P_AT_C"/>
    <property type="match status" value="1"/>
</dbReference>
<dbReference type="Gene3D" id="3.90.550.10">
    <property type="entry name" value="Spore Coat Polysaccharide Biosynthesis Protein SpsA, Chain A"/>
    <property type="match status" value="1"/>
</dbReference>
<reference evidence="5 6" key="1">
    <citation type="submission" date="2020-10" db="EMBL/GenBank/DDBJ databases">
        <title>Bacillus sp. HD4P25, an endophyte from a halophyte.</title>
        <authorList>
            <person name="Sun J.-Q."/>
        </authorList>
    </citation>
    <scope>NUCLEOTIDE SEQUENCE [LARGE SCALE GENOMIC DNA]</scope>
    <source>
        <strain evidence="5 6">YIM 93174</strain>
    </source>
</reference>
<comment type="similarity">
    <text evidence="1">Belongs to the bacterial/plant glucose-1-phosphate adenylyltransferase family.</text>
</comment>
<dbReference type="GO" id="GO:0016779">
    <property type="term" value="F:nucleotidyltransferase activity"/>
    <property type="evidence" value="ECO:0007669"/>
    <property type="project" value="UniProtKB-KW"/>
</dbReference>
<name>A0ABR9QJ22_9BACI</name>
<evidence type="ECO:0000313" key="6">
    <source>
        <dbReference type="Proteomes" id="UP001516662"/>
    </source>
</evidence>
<dbReference type="PANTHER" id="PTHR43523">
    <property type="entry name" value="GLUCOSE-1-PHOSPHATE ADENYLYLTRANSFERASE-RELATED"/>
    <property type="match status" value="1"/>
</dbReference>
<dbReference type="SUPFAM" id="SSF53448">
    <property type="entry name" value="Nucleotide-diphospho-sugar transferases"/>
    <property type="match status" value="1"/>
</dbReference>
<keyword evidence="2" id="KW-0320">Glycogen biosynthesis</keyword>
<dbReference type="RefSeq" id="WP_193536062.1">
    <property type="nucleotide sequence ID" value="NZ_JADCLJ010000019.1"/>
</dbReference>
<keyword evidence="5" id="KW-0548">Nucleotidyltransferase</keyword>
<protein>
    <submittedName>
        <fullName evidence="5">Glucose-1-phosphate adenylyltransferase</fullName>
    </submittedName>
</protein>
<dbReference type="PANTHER" id="PTHR43523:SF6">
    <property type="entry name" value="GLYCOGEN BIOSYNTHESIS PROTEIN GLGD"/>
    <property type="match status" value="1"/>
</dbReference>
<dbReference type="SUPFAM" id="SSF51161">
    <property type="entry name" value="Trimeric LpxA-like enzymes"/>
    <property type="match status" value="1"/>
</dbReference>
<evidence type="ECO:0000256" key="1">
    <source>
        <dbReference type="ARBA" id="ARBA00010443"/>
    </source>
</evidence>
<dbReference type="Gene3D" id="2.160.10.10">
    <property type="entry name" value="Hexapeptide repeat proteins"/>
    <property type="match status" value="1"/>
</dbReference>
<dbReference type="Proteomes" id="UP001516662">
    <property type="component" value="Unassembled WGS sequence"/>
</dbReference>
<comment type="caution">
    <text evidence="5">The sequence shown here is derived from an EMBL/GenBank/DDBJ whole genome shotgun (WGS) entry which is preliminary data.</text>
</comment>